<reference evidence="2 3" key="1">
    <citation type="journal article" date="2018" name="Sci. Rep.">
        <title>Genomic signatures of local adaptation to the degree of environmental predictability in rotifers.</title>
        <authorList>
            <person name="Franch-Gras L."/>
            <person name="Hahn C."/>
            <person name="Garcia-Roger E.M."/>
            <person name="Carmona M.J."/>
            <person name="Serra M."/>
            <person name="Gomez A."/>
        </authorList>
    </citation>
    <scope>NUCLEOTIDE SEQUENCE [LARGE SCALE GENOMIC DNA]</scope>
    <source>
        <strain evidence="2">HYR1</strain>
    </source>
</reference>
<proteinExistence type="predicted"/>
<name>A0A3M7PTP8_BRAPC</name>
<gene>
    <name evidence="2" type="ORF">BpHYR1_053693</name>
</gene>
<accession>A0A3M7PTP8</accession>
<feature type="non-terminal residue" evidence="2">
    <location>
        <position position="1"/>
    </location>
</feature>
<dbReference type="AlphaFoldDB" id="A0A3M7PTP8"/>
<keyword evidence="3" id="KW-1185">Reference proteome</keyword>
<comment type="caution">
    <text evidence="2">The sequence shown here is derived from an EMBL/GenBank/DDBJ whole genome shotgun (WGS) entry which is preliminary data.</text>
</comment>
<feature type="non-terminal residue" evidence="2">
    <location>
        <position position="99"/>
    </location>
</feature>
<dbReference type="Proteomes" id="UP000276133">
    <property type="component" value="Unassembled WGS sequence"/>
</dbReference>
<protein>
    <submittedName>
        <fullName evidence="2">Uncharacterized protein</fullName>
    </submittedName>
</protein>
<evidence type="ECO:0000313" key="2">
    <source>
        <dbReference type="EMBL" id="RNA02354.1"/>
    </source>
</evidence>
<evidence type="ECO:0000313" key="3">
    <source>
        <dbReference type="Proteomes" id="UP000276133"/>
    </source>
</evidence>
<evidence type="ECO:0000256" key="1">
    <source>
        <dbReference type="SAM" id="Phobius"/>
    </source>
</evidence>
<keyword evidence="1" id="KW-0812">Transmembrane</keyword>
<sequence>VYVRPCTKYPIYGIKASVAKQGDTFNFQKLRFFCLAFSEKEHFSNGNLVVFYDSNASRLLSFSTSRPTTQLGRLSIFPIISKFILVSLVSSSCIVAAAK</sequence>
<feature type="transmembrane region" description="Helical" evidence="1">
    <location>
        <begin position="76"/>
        <end position="98"/>
    </location>
</feature>
<organism evidence="2 3">
    <name type="scientific">Brachionus plicatilis</name>
    <name type="common">Marine rotifer</name>
    <name type="synonym">Brachionus muelleri</name>
    <dbReference type="NCBI Taxonomy" id="10195"/>
    <lineage>
        <taxon>Eukaryota</taxon>
        <taxon>Metazoa</taxon>
        <taxon>Spiralia</taxon>
        <taxon>Gnathifera</taxon>
        <taxon>Rotifera</taxon>
        <taxon>Eurotatoria</taxon>
        <taxon>Monogononta</taxon>
        <taxon>Pseudotrocha</taxon>
        <taxon>Ploima</taxon>
        <taxon>Brachionidae</taxon>
        <taxon>Brachionus</taxon>
    </lineage>
</organism>
<keyword evidence="1" id="KW-0472">Membrane</keyword>
<keyword evidence="1" id="KW-1133">Transmembrane helix</keyword>
<dbReference type="EMBL" id="REGN01008914">
    <property type="protein sequence ID" value="RNA02354.1"/>
    <property type="molecule type" value="Genomic_DNA"/>
</dbReference>